<dbReference type="EMBL" id="JAAKFY010000015">
    <property type="protein sequence ID" value="KAF3844871.1"/>
    <property type="molecule type" value="Genomic_DNA"/>
</dbReference>
<proteinExistence type="predicted"/>
<name>A0A7J5Y744_DISMA</name>
<keyword evidence="2" id="KW-1185">Reference proteome</keyword>
<evidence type="ECO:0000313" key="2">
    <source>
        <dbReference type="Proteomes" id="UP000518266"/>
    </source>
</evidence>
<comment type="caution">
    <text evidence="1">The sequence shown here is derived from an EMBL/GenBank/DDBJ whole genome shotgun (WGS) entry which is preliminary data.</text>
</comment>
<dbReference type="Pfam" id="PF14473">
    <property type="entry name" value="RD3"/>
    <property type="match status" value="1"/>
</dbReference>
<reference evidence="1 2" key="1">
    <citation type="submission" date="2020-03" db="EMBL/GenBank/DDBJ databases">
        <title>Dissostichus mawsoni Genome sequencing and assembly.</title>
        <authorList>
            <person name="Park H."/>
        </authorList>
    </citation>
    <scope>NUCLEOTIDE SEQUENCE [LARGE SCALE GENOMIC DNA]</scope>
    <source>
        <strain evidence="1">DM0001</strain>
        <tissue evidence="1">Muscle</tissue>
    </source>
</reference>
<accession>A0A7J5Y744</accession>
<evidence type="ECO:0000313" key="1">
    <source>
        <dbReference type="EMBL" id="KAF3844871.1"/>
    </source>
</evidence>
<dbReference type="Proteomes" id="UP000518266">
    <property type="component" value="Unassembled WGS sequence"/>
</dbReference>
<dbReference type="OrthoDB" id="9944259at2759"/>
<dbReference type="InterPro" id="IPR028092">
    <property type="entry name" value="RD3"/>
</dbReference>
<protein>
    <recommendedName>
        <fullName evidence="3">Protein RD3-like</fullName>
    </recommendedName>
</protein>
<dbReference type="PANTHER" id="PTHR28489:SF3">
    <property type="entry name" value="PROTEIN RD3-LIKE"/>
    <property type="match status" value="1"/>
</dbReference>
<gene>
    <name evidence="1" type="ORF">F7725_008034</name>
</gene>
<sequence length="416" mass="46961">MKVIQTDRLATDGCDSPVAGQLLHGWYGKETLLRHNNRLTYDEALVQAAEGVSQDNHLPQAQVHRQVGQHSAQERQPPVTAMPLFGWMKWSNESRVQAQDEVSGVIPSRMLIRELLWHVEEREHLARELEREHRLSHSALGLHWFQKYPRLRTLIPTSELHQLEFLCAQIPPIHAATVLSRFREVLATNNIMPWELACVFKQVLSDFLSQKEHDEEDDLSVKPAQNRPMEAWTSRYIMKQGFVTPTVPNCGDNPREEIPTISGNVDRAMRHSSSFAGSNRDWDLPYNYPYLHGDHGGASILQLPLLALQYVAQVSAETPWSAGCLRNRTNILYHDVLLGSLLLEEAVLLMSETCFLSSVFCSIVSISSLKGNTKLELSADQTAGELSRLSLLLAVTLSQLAPHSGQLLVRRLQHQT</sequence>
<dbReference type="PANTHER" id="PTHR28489">
    <property type="entry name" value="RENTINAL DEGENERATION 3-LIKE"/>
    <property type="match status" value="1"/>
</dbReference>
<evidence type="ECO:0008006" key="3">
    <source>
        <dbReference type="Google" id="ProtNLM"/>
    </source>
</evidence>
<organism evidence="1 2">
    <name type="scientific">Dissostichus mawsoni</name>
    <name type="common">Antarctic cod</name>
    <dbReference type="NCBI Taxonomy" id="36200"/>
    <lineage>
        <taxon>Eukaryota</taxon>
        <taxon>Metazoa</taxon>
        <taxon>Chordata</taxon>
        <taxon>Craniata</taxon>
        <taxon>Vertebrata</taxon>
        <taxon>Euteleostomi</taxon>
        <taxon>Actinopterygii</taxon>
        <taxon>Neopterygii</taxon>
        <taxon>Teleostei</taxon>
        <taxon>Neoteleostei</taxon>
        <taxon>Acanthomorphata</taxon>
        <taxon>Eupercaria</taxon>
        <taxon>Perciformes</taxon>
        <taxon>Notothenioidei</taxon>
        <taxon>Nototheniidae</taxon>
        <taxon>Dissostichus</taxon>
    </lineage>
</organism>
<dbReference type="AlphaFoldDB" id="A0A7J5Y744"/>